<gene>
    <name evidence="2" type="ORF">PODLI_1B006092</name>
</gene>
<feature type="signal peptide" evidence="1">
    <location>
        <begin position="1"/>
        <end position="24"/>
    </location>
</feature>
<comment type="caution">
    <text evidence="2">The sequence shown here is derived from an EMBL/GenBank/DDBJ whole genome shotgun (WGS) entry which is preliminary data.</text>
</comment>
<reference evidence="2" key="1">
    <citation type="submission" date="2022-12" db="EMBL/GenBank/DDBJ databases">
        <authorList>
            <person name="Alioto T."/>
            <person name="Alioto T."/>
            <person name="Gomez Garrido J."/>
        </authorList>
    </citation>
    <scope>NUCLEOTIDE SEQUENCE</scope>
</reference>
<protein>
    <submittedName>
        <fullName evidence="2">Uncharacterized protein</fullName>
    </submittedName>
</protein>
<dbReference type="EMBL" id="CANTUW010000007">
    <property type="protein sequence ID" value="CAI7934896.1"/>
    <property type="molecule type" value="Genomic_DNA"/>
</dbReference>
<dbReference type="AlphaFoldDB" id="A0AA35VYK6"/>
<proteinExistence type="predicted"/>
<feature type="chain" id="PRO_5041466550" evidence="1">
    <location>
        <begin position="25"/>
        <end position="53"/>
    </location>
</feature>
<evidence type="ECO:0000256" key="1">
    <source>
        <dbReference type="SAM" id="SignalP"/>
    </source>
</evidence>
<dbReference type="Proteomes" id="UP001178461">
    <property type="component" value="Unassembled WGS sequence"/>
</dbReference>
<organism evidence="2 3">
    <name type="scientific">Podarcis lilfordi</name>
    <name type="common">Lilford's wall lizard</name>
    <dbReference type="NCBI Taxonomy" id="74358"/>
    <lineage>
        <taxon>Eukaryota</taxon>
        <taxon>Metazoa</taxon>
        <taxon>Chordata</taxon>
        <taxon>Craniata</taxon>
        <taxon>Vertebrata</taxon>
        <taxon>Euteleostomi</taxon>
        <taxon>Lepidosauria</taxon>
        <taxon>Squamata</taxon>
        <taxon>Bifurcata</taxon>
        <taxon>Unidentata</taxon>
        <taxon>Episquamata</taxon>
        <taxon>Laterata</taxon>
        <taxon>Lacertibaenia</taxon>
        <taxon>Lacertidae</taxon>
        <taxon>Podarcis</taxon>
    </lineage>
</organism>
<keyword evidence="3" id="KW-1185">Reference proteome</keyword>
<sequence>MPPQRNLSSFVELFLLIRCLPSAADCLFCKELKEERLAPLRYFHGGRSAPIQS</sequence>
<evidence type="ECO:0000313" key="3">
    <source>
        <dbReference type="Proteomes" id="UP001178461"/>
    </source>
</evidence>
<feature type="non-terminal residue" evidence="2">
    <location>
        <position position="53"/>
    </location>
</feature>
<keyword evidence="1" id="KW-0732">Signal</keyword>
<name>A0AA35VYK6_9SAUR</name>
<accession>A0AA35VYK6</accession>
<evidence type="ECO:0000313" key="2">
    <source>
        <dbReference type="EMBL" id="CAI7934896.1"/>
    </source>
</evidence>